<dbReference type="PROSITE" id="PS01314">
    <property type="entry name" value="UPF0047"/>
    <property type="match status" value="1"/>
</dbReference>
<dbReference type="PIRSF" id="PIRSF004681">
    <property type="entry name" value="UCP004681"/>
    <property type="match status" value="1"/>
</dbReference>
<reference evidence="2 3" key="1">
    <citation type="submission" date="2015-12" db="EMBL/GenBank/DDBJ databases">
        <title>Draft genome sequnece of Fervidicola ferrireducens strain Y170.</title>
        <authorList>
            <person name="Patel B.K."/>
        </authorList>
    </citation>
    <scope>NUCLEOTIDE SEQUENCE [LARGE SCALE GENOMIC DNA]</scope>
    <source>
        <strain evidence="2 3">Y170</strain>
    </source>
</reference>
<dbReference type="PANTHER" id="PTHR30615:SF8">
    <property type="entry name" value="UPF0047 PROTEIN C4A8.02C"/>
    <property type="match status" value="1"/>
</dbReference>
<dbReference type="Pfam" id="PF01894">
    <property type="entry name" value="YjbQ"/>
    <property type="match status" value="1"/>
</dbReference>
<proteinExistence type="inferred from homology"/>
<organism evidence="2 3">
    <name type="scientific">Fervidicola ferrireducens</name>
    <dbReference type="NCBI Taxonomy" id="520764"/>
    <lineage>
        <taxon>Bacteria</taxon>
        <taxon>Bacillati</taxon>
        <taxon>Bacillota</taxon>
        <taxon>Clostridia</taxon>
        <taxon>Thermosediminibacterales</taxon>
        <taxon>Thermosediminibacteraceae</taxon>
        <taxon>Fervidicola</taxon>
    </lineage>
</organism>
<keyword evidence="3" id="KW-1185">Reference proteome</keyword>
<dbReference type="OrthoDB" id="9801725at2"/>
<evidence type="ECO:0000313" key="3">
    <source>
        <dbReference type="Proteomes" id="UP000070427"/>
    </source>
</evidence>
<dbReference type="SUPFAM" id="SSF111038">
    <property type="entry name" value="YjbQ-like"/>
    <property type="match status" value="1"/>
</dbReference>
<dbReference type="PATRIC" id="fig|520764.3.peg.2468"/>
<gene>
    <name evidence="2" type="ORF">AN618_22940</name>
</gene>
<dbReference type="PANTHER" id="PTHR30615">
    <property type="entry name" value="UNCHARACTERIZED PROTEIN YJBQ-RELATED"/>
    <property type="match status" value="1"/>
</dbReference>
<evidence type="ECO:0008006" key="4">
    <source>
        <dbReference type="Google" id="ProtNLM"/>
    </source>
</evidence>
<protein>
    <recommendedName>
        <fullName evidence="4">YjbQ family protein</fullName>
    </recommendedName>
</protein>
<accession>A0A140L1N9</accession>
<name>A0A140L1N9_9FIRM</name>
<dbReference type="EMBL" id="LOED01000048">
    <property type="protein sequence ID" value="KXG74464.1"/>
    <property type="molecule type" value="Genomic_DNA"/>
</dbReference>
<sequence>MKIINVKTSVRTQMVDITSEVRRAITESGVKDGLCFVFVPHTTAGITINENADDDVKIDIVNALNRLIPQRGDYRHVEGNSDAHIKATLVGSSVVLAIEDGRPVLGTWQGVLFCEFDGPRKRKVIVKCVNSETSKR</sequence>
<evidence type="ECO:0000313" key="2">
    <source>
        <dbReference type="EMBL" id="KXG74464.1"/>
    </source>
</evidence>
<dbReference type="RefSeq" id="WP_066355256.1">
    <property type="nucleotide sequence ID" value="NZ_LOED01000048.1"/>
</dbReference>
<dbReference type="Proteomes" id="UP000070427">
    <property type="component" value="Unassembled WGS sequence"/>
</dbReference>
<dbReference type="InterPro" id="IPR035917">
    <property type="entry name" value="YjbQ-like_sf"/>
</dbReference>
<comment type="similarity">
    <text evidence="1">Belongs to the UPF0047 family.</text>
</comment>
<dbReference type="Gene3D" id="2.60.120.460">
    <property type="entry name" value="YjbQ-like"/>
    <property type="match status" value="1"/>
</dbReference>
<evidence type="ECO:0000256" key="1">
    <source>
        <dbReference type="ARBA" id="ARBA00005534"/>
    </source>
</evidence>
<dbReference type="NCBIfam" id="TIGR00149">
    <property type="entry name" value="TIGR00149_YjbQ"/>
    <property type="match status" value="1"/>
</dbReference>
<dbReference type="InParanoid" id="A0A140L1N9"/>
<comment type="caution">
    <text evidence="2">The sequence shown here is derived from an EMBL/GenBank/DDBJ whole genome shotgun (WGS) entry which is preliminary data.</text>
</comment>
<dbReference type="InterPro" id="IPR001602">
    <property type="entry name" value="UPF0047_YjbQ-like"/>
</dbReference>
<dbReference type="STRING" id="520764.AN618_22940"/>
<dbReference type="FunCoup" id="A0A140L1N9">
    <property type="interactions" value="222"/>
</dbReference>
<dbReference type="AlphaFoldDB" id="A0A140L1N9"/>